<dbReference type="PANTHER" id="PTHR24148">
    <property type="entry name" value="ANKYRIN REPEAT DOMAIN-CONTAINING PROTEIN 39 HOMOLOG-RELATED"/>
    <property type="match status" value="1"/>
</dbReference>
<evidence type="ECO:0000313" key="2">
    <source>
        <dbReference type="EMBL" id="KAG1825544.1"/>
    </source>
</evidence>
<comment type="caution">
    <text evidence="2">The sequence shown here is derived from an EMBL/GenBank/DDBJ whole genome shotgun (WGS) entry which is preliminary data.</text>
</comment>
<dbReference type="Pfam" id="PF06985">
    <property type="entry name" value="HET"/>
    <property type="match status" value="1"/>
</dbReference>
<dbReference type="InterPro" id="IPR010730">
    <property type="entry name" value="HET"/>
</dbReference>
<dbReference type="InterPro" id="IPR052895">
    <property type="entry name" value="HetReg/Transcr_Mod"/>
</dbReference>
<protein>
    <submittedName>
        <fullName evidence="2">Heterokaryon incompatibility protein-domain-containing protein</fullName>
    </submittedName>
</protein>
<dbReference type="OrthoDB" id="5303367at2759"/>
<dbReference type="Proteomes" id="UP000807769">
    <property type="component" value="Unassembled WGS sequence"/>
</dbReference>
<feature type="domain" description="Heterokaryon incompatibility" evidence="1">
    <location>
        <begin position="43"/>
        <end position="206"/>
    </location>
</feature>
<dbReference type="GeneID" id="64636832"/>
<organism evidence="2 3">
    <name type="scientific">Suillus subaureus</name>
    <dbReference type="NCBI Taxonomy" id="48587"/>
    <lineage>
        <taxon>Eukaryota</taxon>
        <taxon>Fungi</taxon>
        <taxon>Dikarya</taxon>
        <taxon>Basidiomycota</taxon>
        <taxon>Agaricomycotina</taxon>
        <taxon>Agaricomycetes</taxon>
        <taxon>Agaricomycetidae</taxon>
        <taxon>Boletales</taxon>
        <taxon>Suillineae</taxon>
        <taxon>Suillaceae</taxon>
        <taxon>Suillus</taxon>
    </lineage>
</organism>
<proteinExistence type="predicted"/>
<dbReference type="Pfam" id="PF26639">
    <property type="entry name" value="Het-6_barrel"/>
    <property type="match status" value="1"/>
</dbReference>
<gene>
    <name evidence="2" type="ORF">BJ212DRAFT_281055</name>
</gene>
<reference evidence="2" key="1">
    <citation type="journal article" date="2020" name="New Phytol.">
        <title>Comparative genomics reveals dynamic genome evolution in host specialist ectomycorrhizal fungi.</title>
        <authorList>
            <person name="Lofgren L.A."/>
            <person name="Nguyen N.H."/>
            <person name="Vilgalys R."/>
            <person name="Ruytinx J."/>
            <person name="Liao H.L."/>
            <person name="Branco S."/>
            <person name="Kuo A."/>
            <person name="LaButti K."/>
            <person name="Lipzen A."/>
            <person name="Andreopoulos W."/>
            <person name="Pangilinan J."/>
            <person name="Riley R."/>
            <person name="Hundley H."/>
            <person name="Na H."/>
            <person name="Barry K."/>
            <person name="Grigoriev I.V."/>
            <person name="Stajich J.E."/>
            <person name="Kennedy P.G."/>
        </authorList>
    </citation>
    <scope>NUCLEOTIDE SEQUENCE</scope>
    <source>
        <strain evidence="2">MN1</strain>
    </source>
</reference>
<dbReference type="EMBL" id="JABBWG010000002">
    <property type="protein sequence ID" value="KAG1825544.1"/>
    <property type="molecule type" value="Genomic_DNA"/>
</dbReference>
<name>A0A9P7EMR7_9AGAM</name>
<sequence length="676" mass="75165">MSTQFCYQSLSTSSSIRLLRIRKFVSTLQYDLIEVNLDNNPVYDALSYTWHLGKKSSATSGVDSEFGGSINCNGMKLNVTANLRDGLLRLEQLRQETLIWIDAICINQQDLQERSAQVNMMGRIFRSARTVVVWLGEPPGDYADTIRFMERLPCIREQQSESVSDYEDAAVATLREMTPPASRSDWLSIGDFFIQTWFQRCWIIQETVLASTIEVYSGPTRIPWGLLQNAARLFDVVRRWTFYFKSSRGKSTIIIGSIPMILLAREHCHRGKLWQLETHLALSRTYQVTDQRDKIFALFGISDRSSLESPMVELSVFNVDYTKSVEQVYTECSAHLIEGRAGYSVLSMVEARSYPPPRPIPSWVPDFSVPPSPPPLAIRGQCPFSAGVFTSTLPTRPTISPNKKELYLPAATRLGRIFRTSETGEEICSLERMTRFFRLLADPALRLTKSATPAASEALWRILIADLADQQHPAPARLGTSFNQWITYLIVRALDTASRASAHAADHFPDGESPPEPTLTSDAVRDFLLSADYTIGIRSAPSEYRHSDVHAAVVDFIAAWDGTMPLRELLDATRVAVAAGDKARLEATHSFAGAFSWMCSARRVFSTEEGDLGIAHQGARVGDEVVVVPGAAVPFVVREVEGGAYALIGEAFVHGIMRGEALEGKDPLALEGLRLV</sequence>
<evidence type="ECO:0000313" key="3">
    <source>
        <dbReference type="Proteomes" id="UP000807769"/>
    </source>
</evidence>
<accession>A0A9P7EMR7</accession>
<dbReference type="PANTHER" id="PTHR24148:SF64">
    <property type="entry name" value="HETEROKARYON INCOMPATIBILITY DOMAIN-CONTAINING PROTEIN"/>
    <property type="match status" value="1"/>
</dbReference>
<evidence type="ECO:0000259" key="1">
    <source>
        <dbReference type="Pfam" id="PF06985"/>
    </source>
</evidence>
<dbReference type="AlphaFoldDB" id="A0A9P7EMR7"/>
<dbReference type="RefSeq" id="XP_041198797.1">
    <property type="nucleotide sequence ID" value="XM_041342816.1"/>
</dbReference>
<keyword evidence="3" id="KW-1185">Reference proteome</keyword>